<evidence type="ECO:0000313" key="4">
    <source>
        <dbReference type="Proteomes" id="UP001063350"/>
    </source>
</evidence>
<keyword evidence="4" id="KW-1185">Reference proteome</keyword>
<protein>
    <submittedName>
        <fullName evidence="3">Uncharacterized protein</fullName>
    </submittedName>
</protein>
<dbReference type="SUPFAM" id="SSF52540">
    <property type="entry name" value="P-loop containing nucleoside triphosphate hydrolases"/>
    <property type="match status" value="1"/>
</dbReference>
<evidence type="ECO:0000259" key="2">
    <source>
        <dbReference type="Pfam" id="PF14491"/>
    </source>
</evidence>
<dbReference type="RefSeq" id="WP_267926090.1">
    <property type="nucleotide sequence ID" value="NZ_AP024233.1"/>
</dbReference>
<dbReference type="AlphaFoldDB" id="A0A915XKJ7"/>
<feature type="domain" description="ATPase AAA-type core" evidence="1">
    <location>
        <begin position="112"/>
        <end position="223"/>
    </location>
</feature>
<dbReference type="Proteomes" id="UP001063350">
    <property type="component" value="Chromosome"/>
</dbReference>
<dbReference type="EMBL" id="AP024233">
    <property type="protein sequence ID" value="BCO09328.1"/>
    <property type="molecule type" value="Genomic_DNA"/>
</dbReference>
<organism evidence="3 4">
    <name type="scientific">Desulfolithobacter dissulfuricans</name>
    <dbReference type="NCBI Taxonomy" id="2795293"/>
    <lineage>
        <taxon>Bacteria</taxon>
        <taxon>Pseudomonadati</taxon>
        <taxon>Thermodesulfobacteriota</taxon>
        <taxon>Desulfobulbia</taxon>
        <taxon>Desulfobulbales</taxon>
        <taxon>Desulfobulbaceae</taxon>
        <taxon>Desulfolithobacter</taxon>
    </lineage>
</organism>
<gene>
    <name evidence="3" type="ORF">GF1_17040</name>
</gene>
<dbReference type="Pfam" id="PF14491">
    <property type="entry name" value="DUF4435"/>
    <property type="match status" value="1"/>
</dbReference>
<name>A0A915XKJ7_9BACT</name>
<dbReference type="InterPro" id="IPR029492">
    <property type="entry name" value="DUF4435"/>
</dbReference>
<dbReference type="GO" id="GO:0016887">
    <property type="term" value="F:ATP hydrolysis activity"/>
    <property type="evidence" value="ECO:0007669"/>
    <property type="project" value="InterPro"/>
</dbReference>
<feature type="domain" description="DUF4435" evidence="2">
    <location>
        <begin position="270"/>
        <end position="386"/>
    </location>
</feature>
<proteinExistence type="predicted"/>
<evidence type="ECO:0000259" key="1">
    <source>
        <dbReference type="Pfam" id="PF13304"/>
    </source>
</evidence>
<dbReference type="GO" id="GO:0005524">
    <property type="term" value="F:ATP binding"/>
    <property type="evidence" value="ECO:0007669"/>
    <property type="project" value="InterPro"/>
</dbReference>
<dbReference type="Gene3D" id="3.40.50.300">
    <property type="entry name" value="P-loop containing nucleotide triphosphate hydrolases"/>
    <property type="match status" value="1"/>
</dbReference>
<dbReference type="InterPro" id="IPR003959">
    <property type="entry name" value="ATPase_AAA_core"/>
</dbReference>
<evidence type="ECO:0000313" key="3">
    <source>
        <dbReference type="EMBL" id="BCO09328.1"/>
    </source>
</evidence>
<reference evidence="3" key="1">
    <citation type="submission" date="2020-12" db="EMBL/GenBank/DDBJ databases">
        <title>Desulfobium dissulfuricans gen. nov., sp. nov., a novel mesophilic, sulfate-reducing bacterium isolated from a deep-sea hydrothermal vent.</title>
        <authorList>
            <person name="Hashimoto Y."/>
            <person name="Tame A."/>
            <person name="Sawayama S."/>
            <person name="Miyazaki J."/>
            <person name="Takai K."/>
            <person name="Nakagawa S."/>
        </authorList>
    </citation>
    <scope>NUCLEOTIDE SEQUENCE</scope>
    <source>
        <strain evidence="3">GF1</strain>
    </source>
</reference>
<dbReference type="InterPro" id="IPR027417">
    <property type="entry name" value="P-loop_NTPase"/>
</dbReference>
<sequence length="528" mass="59052">MNVTVSGNIIIPGTEPIVIIGPNGSGKTRHAITMVSMNNANMIAALRNIALPPNVVMRSMDQAKNELNNHLNRRRSQPWELSNEINELFSKLMAEDSASAIDFRNRHAEDPSVSPEITKLMRLSDAWARLFPGRHIDFSGYHPRVRSDYNISGSEYPAQQMSDGERVALYLTGRVLDSEQKIIIVDEPEVHFHSRLASRFWSELESLRPDCRFVYITHDLPFALSRRNAHFVIIRPNNEPQLVCLKEGIPDDLAESLLAAASFSIHARRIVFCEGTEGNSLDQRLYSAWFSSPETAVVPAGSGKDVVKCTSTFSESTLVFGVDAIGIIDRDYWPQKFIDALPESVSVLSVHEVENLVCVRNVFLCIAKHLGKKSEESEAAYSSFLDKAKRKFDQGLFNKQVSERFKRRCEHEFNMVLNSLNIAADINDVCTQHINAIEPSTWGVTPAAIFNEEKLALESALADNEKDFMAFFPGKVFLRDAAQQLGMTSDSYIDLVCNSLIAAEDDPLSELGALIEQELSAHLPLRNL</sequence>
<dbReference type="CDD" id="cd00267">
    <property type="entry name" value="ABC_ATPase"/>
    <property type="match status" value="1"/>
</dbReference>
<accession>A0A915XKJ7</accession>
<dbReference type="KEGG" id="ddu:GF1_17040"/>
<dbReference type="Pfam" id="PF13304">
    <property type="entry name" value="AAA_21"/>
    <property type="match status" value="1"/>
</dbReference>